<dbReference type="OrthoDB" id="197206at2759"/>
<feature type="compositionally biased region" description="Polar residues" evidence="2">
    <location>
        <begin position="269"/>
        <end position="279"/>
    </location>
</feature>
<keyword evidence="3" id="KW-0472">Membrane</keyword>
<dbReference type="GO" id="GO:0008643">
    <property type="term" value="P:carbohydrate transport"/>
    <property type="evidence" value="ECO:0007669"/>
    <property type="project" value="InterPro"/>
</dbReference>
<keyword evidence="3" id="KW-1133">Transmembrane helix</keyword>
<evidence type="ECO:0000256" key="1">
    <source>
        <dbReference type="ARBA" id="ARBA00008335"/>
    </source>
</evidence>
<dbReference type="GO" id="GO:0015293">
    <property type="term" value="F:symporter activity"/>
    <property type="evidence" value="ECO:0007669"/>
    <property type="project" value="InterPro"/>
</dbReference>
<evidence type="ECO:0000313" key="5">
    <source>
        <dbReference type="Proteomes" id="UP000507470"/>
    </source>
</evidence>
<accession>A0A6J8CVY1</accession>
<keyword evidence="3" id="KW-0812">Transmembrane</keyword>
<dbReference type="SUPFAM" id="SSF103473">
    <property type="entry name" value="MFS general substrate transporter"/>
    <property type="match status" value="1"/>
</dbReference>
<dbReference type="Pfam" id="PF13347">
    <property type="entry name" value="MFS_2"/>
    <property type="match status" value="1"/>
</dbReference>
<feature type="compositionally biased region" description="Basic and acidic residues" evidence="2">
    <location>
        <begin position="238"/>
        <end position="252"/>
    </location>
</feature>
<feature type="transmembrane region" description="Helical" evidence="3">
    <location>
        <begin position="157"/>
        <end position="180"/>
    </location>
</feature>
<proteinExistence type="inferred from homology"/>
<evidence type="ECO:0000256" key="2">
    <source>
        <dbReference type="SAM" id="MobiDB-lite"/>
    </source>
</evidence>
<dbReference type="PANTHER" id="PTHR11328">
    <property type="entry name" value="MAJOR FACILITATOR SUPERFAMILY DOMAIN-CONTAINING PROTEIN"/>
    <property type="match status" value="1"/>
</dbReference>
<sequence>MGAEAIGVLAASVIQGLFVNKYRIAGECDENSKITAEELKNQIVQGNLALFCTHSLDLGEHFSTFITILLVSAILFIPIWQVVLVKIGKKKSFAIGMIIFIPVLISQLYIPGNVYAYYPILVLAGISIAVALLLPWSMLPDVLDEFMLQTGTRQDAIFYSFYVFFNKLAVGVGLGLSQLALGIGGYKTGECDQPASVGLALRYLVVPGPVIFTLIALLILWRYPIDENRRKQIKKELEQLKADRKPSSKEVDQVEDPPPPDEIGDSVPSAHTKNKFSVNMENRKSFKMEQLL</sequence>
<dbReference type="Gene3D" id="1.20.1250.20">
    <property type="entry name" value="MFS general substrate transporter like domains"/>
    <property type="match status" value="1"/>
</dbReference>
<organism evidence="4 5">
    <name type="scientific">Mytilus coruscus</name>
    <name type="common">Sea mussel</name>
    <dbReference type="NCBI Taxonomy" id="42192"/>
    <lineage>
        <taxon>Eukaryota</taxon>
        <taxon>Metazoa</taxon>
        <taxon>Spiralia</taxon>
        <taxon>Lophotrochozoa</taxon>
        <taxon>Mollusca</taxon>
        <taxon>Bivalvia</taxon>
        <taxon>Autobranchia</taxon>
        <taxon>Pteriomorphia</taxon>
        <taxon>Mytilida</taxon>
        <taxon>Mytiloidea</taxon>
        <taxon>Mytilidae</taxon>
        <taxon>Mytilinae</taxon>
        <taxon>Mytilus</taxon>
    </lineage>
</organism>
<dbReference type="GO" id="GO:0005886">
    <property type="term" value="C:plasma membrane"/>
    <property type="evidence" value="ECO:0007669"/>
    <property type="project" value="TreeGrafter"/>
</dbReference>
<gene>
    <name evidence="4" type="ORF">MCOR_33441</name>
</gene>
<feature type="transmembrane region" description="Helical" evidence="3">
    <location>
        <begin position="200"/>
        <end position="221"/>
    </location>
</feature>
<evidence type="ECO:0000256" key="3">
    <source>
        <dbReference type="SAM" id="Phobius"/>
    </source>
</evidence>
<feature type="transmembrane region" description="Helical" evidence="3">
    <location>
        <begin position="65"/>
        <end position="85"/>
    </location>
</feature>
<keyword evidence="5" id="KW-1185">Reference proteome</keyword>
<dbReference type="AlphaFoldDB" id="A0A6J8CVY1"/>
<name>A0A6J8CVY1_MYTCO</name>
<dbReference type="InterPro" id="IPR039672">
    <property type="entry name" value="MFS_2"/>
</dbReference>
<feature type="transmembrane region" description="Helical" evidence="3">
    <location>
        <begin position="92"/>
        <end position="110"/>
    </location>
</feature>
<feature type="transmembrane region" description="Helical" evidence="3">
    <location>
        <begin position="116"/>
        <end position="136"/>
    </location>
</feature>
<feature type="compositionally biased region" description="Acidic residues" evidence="2">
    <location>
        <begin position="253"/>
        <end position="264"/>
    </location>
</feature>
<evidence type="ECO:0000313" key="4">
    <source>
        <dbReference type="EMBL" id="CAC5399154.1"/>
    </source>
</evidence>
<dbReference type="Proteomes" id="UP000507470">
    <property type="component" value="Unassembled WGS sequence"/>
</dbReference>
<dbReference type="EMBL" id="CACVKT020005972">
    <property type="protein sequence ID" value="CAC5399154.1"/>
    <property type="molecule type" value="Genomic_DNA"/>
</dbReference>
<dbReference type="PANTHER" id="PTHR11328:SF24">
    <property type="entry name" value="MAJOR FACILITATOR SUPERFAMILY (MFS) PROFILE DOMAIN-CONTAINING PROTEIN"/>
    <property type="match status" value="1"/>
</dbReference>
<reference evidence="4 5" key="1">
    <citation type="submission" date="2020-06" db="EMBL/GenBank/DDBJ databases">
        <authorList>
            <person name="Li R."/>
            <person name="Bekaert M."/>
        </authorList>
    </citation>
    <scope>NUCLEOTIDE SEQUENCE [LARGE SCALE GENOMIC DNA]</scope>
    <source>
        <strain evidence="5">wild</strain>
    </source>
</reference>
<dbReference type="InterPro" id="IPR036259">
    <property type="entry name" value="MFS_trans_sf"/>
</dbReference>
<feature type="region of interest" description="Disordered" evidence="2">
    <location>
        <begin position="238"/>
        <end position="279"/>
    </location>
</feature>
<comment type="similarity">
    <text evidence="1">Belongs to the major facilitator superfamily.</text>
</comment>
<protein>
    <submittedName>
        <fullName evidence="4">MFSD2A</fullName>
    </submittedName>
</protein>